<proteinExistence type="predicted"/>
<dbReference type="InParanoid" id="A0A1Z5SWA6"/>
<feature type="domain" description="Retrovirus-related Pol polyprotein from transposon TNT 1-94-like beta-barrel" evidence="1">
    <location>
        <begin position="12"/>
        <end position="95"/>
    </location>
</feature>
<organism evidence="2 3">
    <name type="scientific">Hortaea werneckii EXF-2000</name>
    <dbReference type="NCBI Taxonomy" id="1157616"/>
    <lineage>
        <taxon>Eukaryota</taxon>
        <taxon>Fungi</taxon>
        <taxon>Dikarya</taxon>
        <taxon>Ascomycota</taxon>
        <taxon>Pezizomycotina</taxon>
        <taxon>Dothideomycetes</taxon>
        <taxon>Dothideomycetidae</taxon>
        <taxon>Mycosphaerellales</taxon>
        <taxon>Teratosphaeriaceae</taxon>
        <taxon>Hortaea</taxon>
    </lineage>
</organism>
<gene>
    <name evidence="2" type="ORF">BTJ68_10706</name>
</gene>
<keyword evidence="3" id="KW-1185">Reference proteome</keyword>
<evidence type="ECO:0000313" key="2">
    <source>
        <dbReference type="EMBL" id="OTA25058.1"/>
    </source>
</evidence>
<dbReference type="EMBL" id="MUNK01000217">
    <property type="protein sequence ID" value="OTA25058.1"/>
    <property type="molecule type" value="Genomic_DNA"/>
</dbReference>
<reference evidence="2 3" key="1">
    <citation type="submission" date="2017-01" db="EMBL/GenBank/DDBJ databases">
        <title>The recent genome duplication of the halophilic yeast Hortaea werneckii: insights from long-read sequencing.</title>
        <authorList>
            <person name="Sinha S."/>
            <person name="Flibotte S."/>
            <person name="Neira M."/>
            <person name="Lenassi M."/>
            <person name="Gostincar C."/>
            <person name="Stajich J.E."/>
            <person name="Nislow C.E."/>
        </authorList>
    </citation>
    <scope>NUCLEOTIDE SEQUENCE [LARGE SCALE GENOMIC DNA]</scope>
    <source>
        <strain evidence="2 3">EXF-2000</strain>
    </source>
</reference>
<dbReference type="STRING" id="1157616.A0A1Z5SWA6"/>
<dbReference type="VEuPathDB" id="FungiDB:BTJ68_10706"/>
<name>A0A1Z5SWA6_HORWE</name>
<accession>A0A1Z5SWA6</accession>
<dbReference type="OrthoDB" id="4232400at2759"/>
<dbReference type="AlphaFoldDB" id="A0A1Z5SWA6"/>
<protein>
    <recommendedName>
        <fullName evidence="1">Retrovirus-related Pol polyprotein from transposon TNT 1-94-like beta-barrel domain-containing protein</fullName>
    </recommendedName>
</protein>
<dbReference type="PANTHER" id="PTHR40628:SF1">
    <property type="entry name" value="CHROMO DOMAIN-CONTAINING PROTEIN"/>
    <property type="match status" value="1"/>
</dbReference>
<dbReference type="Proteomes" id="UP000194280">
    <property type="component" value="Unassembled WGS sequence"/>
</dbReference>
<dbReference type="PANTHER" id="PTHR40628">
    <property type="entry name" value="CHROMO DOMAIN-CONTAINING PROTEIN"/>
    <property type="match status" value="1"/>
</dbReference>
<sequence>MAPQGKEYDTDWIWSSDSNVHIANHREWFTSFTPIFSAVTNRGEMYPVEGTGDVTLDVRRMVGPAAKTAKNKAMVNSTIVLRDVLFVPTFRCNVLGDPVRKEYDISIGVDKLLMDKNTGRGIGLLERNEAGLTKVILKGQAKGQSSFKKDEEGEVITATWSDEAKKEAAEQNKK</sequence>
<evidence type="ECO:0000313" key="3">
    <source>
        <dbReference type="Proteomes" id="UP000194280"/>
    </source>
</evidence>
<dbReference type="InterPro" id="IPR054722">
    <property type="entry name" value="PolX-like_BBD"/>
</dbReference>
<dbReference type="Pfam" id="PF22936">
    <property type="entry name" value="Pol_BBD"/>
    <property type="match status" value="1"/>
</dbReference>
<comment type="caution">
    <text evidence="2">The sequence shown here is derived from an EMBL/GenBank/DDBJ whole genome shotgun (WGS) entry which is preliminary data.</text>
</comment>
<evidence type="ECO:0000259" key="1">
    <source>
        <dbReference type="Pfam" id="PF22936"/>
    </source>
</evidence>